<evidence type="ECO:0000256" key="2">
    <source>
        <dbReference type="ARBA" id="ARBA00022771"/>
    </source>
</evidence>
<dbReference type="Pfam" id="PF01428">
    <property type="entry name" value="zf-AN1"/>
    <property type="match status" value="1"/>
</dbReference>
<feature type="signal peptide" evidence="6">
    <location>
        <begin position="1"/>
        <end position="18"/>
    </location>
</feature>
<protein>
    <recommendedName>
        <fullName evidence="11">ZFAND6</fullName>
    </recommendedName>
</protein>
<keyword evidence="1" id="KW-0479">Metal-binding</keyword>
<keyword evidence="3" id="KW-0862">Zinc</keyword>
<evidence type="ECO:0000256" key="6">
    <source>
        <dbReference type="SAM" id="SignalP"/>
    </source>
</evidence>
<dbReference type="Gene3D" id="1.20.5.4770">
    <property type="match status" value="1"/>
</dbReference>
<gene>
    <name evidence="9" type="ORF">EB796_001484</name>
</gene>
<feature type="region of interest" description="Disordered" evidence="5">
    <location>
        <begin position="95"/>
        <end position="121"/>
    </location>
</feature>
<dbReference type="InterPro" id="IPR035896">
    <property type="entry name" value="AN1-like_Znf"/>
</dbReference>
<reference evidence="9" key="1">
    <citation type="submission" date="2020-06" db="EMBL/GenBank/DDBJ databases">
        <title>Draft genome of Bugula neritina, a colonial animal packing powerful symbionts and potential medicines.</title>
        <authorList>
            <person name="Rayko M."/>
        </authorList>
    </citation>
    <scope>NUCLEOTIDE SEQUENCE [LARGE SCALE GENOMIC DNA]</scope>
    <source>
        <strain evidence="9">Kwan_BN1</strain>
    </source>
</reference>
<comment type="caution">
    <text evidence="9">The sequence shown here is derived from an EMBL/GenBank/DDBJ whole genome shotgun (WGS) entry which is preliminary data.</text>
</comment>
<dbReference type="PROSITE" id="PS51039">
    <property type="entry name" value="ZF_AN1"/>
    <property type="match status" value="1"/>
</dbReference>
<dbReference type="PANTHER" id="PTHR10634:SF149">
    <property type="entry name" value="AN1-TYPE DOMAIN-CONTAINING PROTEIN-RELATED"/>
    <property type="match status" value="1"/>
</dbReference>
<dbReference type="PANTHER" id="PTHR10634">
    <property type="entry name" value="AN1-TYPE ZINC FINGER PROTEIN"/>
    <property type="match status" value="1"/>
</dbReference>
<dbReference type="InterPro" id="IPR000058">
    <property type="entry name" value="Znf_AN1"/>
</dbReference>
<dbReference type="GO" id="GO:0008270">
    <property type="term" value="F:zinc ion binding"/>
    <property type="evidence" value="ECO:0007669"/>
    <property type="project" value="UniProtKB-KW"/>
</dbReference>
<dbReference type="SMART" id="SM00154">
    <property type="entry name" value="ZnF_AN1"/>
    <property type="match status" value="1"/>
</dbReference>
<feature type="domain" description="AN1-type" evidence="8">
    <location>
        <begin position="177"/>
        <end position="223"/>
    </location>
</feature>
<proteinExistence type="predicted"/>
<evidence type="ECO:0000313" key="10">
    <source>
        <dbReference type="Proteomes" id="UP000593567"/>
    </source>
</evidence>
<evidence type="ECO:0000256" key="5">
    <source>
        <dbReference type="SAM" id="MobiDB-lite"/>
    </source>
</evidence>
<evidence type="ECO:0000259" key="7">
    <source>
        <dbReference type="PROSITE" id="PS51036"/>
    </source>
</evidence>
<dbReference type="SUPFAM" id="SSF57716">
    <property type="entry name" value="Glucocorticoid receptor-like (DNA-binding domain)"/>
    <property type="match status" value="1"/>
</dbReference>
<dbReference type="InterPro" id="IPR050652">
    <property type="entry name" value="AN1_A20_ZnFinger"/>
</dbReference>
<feature type="domain" description="A20-type" evidence="7">
    <location>
        <begin position="58"/>
        <end position="92"/>
    </location>
</feature>
<sequence>MLLLFVLIITEQQQFILMLVNDRNECWLEQEDTVNVYITLSSQTPIPVLVMEDDGNQNLASSLCQAGCGFFGNAQFDGMCSKCYKDSVKRKQASPKDSSSAVFPAASSSAPTAIPDTTPSVETAQPTVAVTLVKREGVAGVAAATSDGSILVDKVEAASSNSSAASEGEASNESPTKSKRNRCYTCKKKVGLTGFECRCGGTFCSIHRYSDKHGCQFDYKEHGADHIRKTNPLVVSSKVQKL</sequence>
<dbReference type="Pfam" id="PF01754">
    <property type="entry name" value="zf-A20"/>
    <property type="match status" value="1"/>
</dbReference>
<evidence type="ECO:0000313" key="9">
    <source>
        <dbReference type="EMBL" id="KAF6040203.1"/>
    </source>
</evidence>
<evidence type="ECO:0008006" key="11">
    <source>
        <dbReference type="Google" id="ProtNLM"/>
    </source>
</evidence>
<dbReference type="PROSITE" id="PS51036">
    <property type="entry name" value="ZF_A20"/>
    <property type="match status" value="1"/>
</dbReference>
<evidence type="ECO:0000256" key="4">
    <source>
        <dbReference type="PROSITE-ProRule" id="PRU00449"/>
    </source>
</evidence>
<feature type="compositionally biased region" description="Low complexity" evidence="5">
    <location>
        <begin position="98"/>
        <end position="120"/>
    </location>
</feature>
<dbReference type="OrthoDB" id="428577at2759"/>
<name>A0A7J7KQ63_BUGNE</name>
<dbReference type="FunFam" id="4.10.1110.10:FF:000001">
    <property type="entry name" value="Zinc finger AN1-type containing 6"/>
    <property type="match status" value="1"/>
</dbReference>
<accession>A0A7J7KQ63</accession>
<keyword evidence="6" id="KW-0732">Signal</keyword>
<evidence type="ECO:0000256" key="3">
    <source>
        <dbReference type="ARBA" id="ARBA00022833"/>
    </source>
</evidence>
<evidence type="ECO:0000256" key="1">
    <source>
        <dbReference type="ARBA" id="ARBA00022723"/>
    </source>
</evidence>
<keyword evidence="10" id="KW-1185">Reference proteome</keyword>
<dbReference type="EMBL" id="VXIV02000165">
    <property type="protein sequence ID" value="KAF6040203.1"/>
    <property type="molecule type" value="Genomic_DNA"/>
</dbReference>
<feature type="chain" id="PRO_5029844187" description="ZFAND6" evidence="6">
    <location>
        <begin position="19"/>
        <end position="242"/>
    </location>
</feature>
<dbReference type="SUPFAM" id="SSF118310">
    <property type="entry name" value="AN1-like Zinc finger"/>
    <property type="match status" value="1"/>
</dbReference>
<dbReference type="Gene3D" id="4.10.1110.10">
    <property type="entry name" value="AN1-like Zinc finger"/>
    <property type="match status" value="1"/>
</dbReference>
<dbReference type="Proteomes" id="UP000593567">
    <property type="component" value="Unassembled WGS sequence"/>
</dbReference>
<dbReference type="InterPro" id="IPR002653">
    <property type="entry name" value="Znf_A20"/>
</dbReference>
<keyword evidence="2 4" id="KW-0863">Zinc-finger</keyword>
<dbReference type="GO" id="GO:0003677">
    <property type="term" value="F:DNA binding"/>
    <property type="evidence" value="ECO:0007669"/>
    <property type="project" value="InterPro"/>
</dbReference>
<dbReference type="AlphaFoldDB" id="A0A7J7KQ63"/>
<organism evidence="9 10">
    <name type="scientific">Bugula neritina</name>
    <name type="common">Brown bryozoan</name>
    <name type="synonym">Sertularia neritina</name>
    <dbReference type="NCBI Taxonomy" id="10212"/>
    <lineage>
        <taxon>Eukaryota</taxon>
        <taxon>Metazoa</taxon>
        <taxon>Spiralia</taxon>
        <taxon>Lophotrochozoa</taxon>
        <taxon>Bryozoa</taxon>
        <taxon>Gymnolaemata</taxon>
        <taxon>Cheilostomatida</taxon>
        <taxon>Flustrina</taxon>
        <taxon>Buguloidea</taxon>
        <taxon>Bugulidae</taxon>
        <taxon>Bugula</taxon>
    </lineage>
</organism>
<dbReference type="SMART" id="SM00259">
    <property type="entry name" value="ZnF_A20"/>
    <property type="match status" value="1"/>
</dbReference>
<evidence type="ECO:0000259" key="8">
    <source>
        <dbReference type="PROSITE" id="PS51039"/>
    </source>
</evidence>